<name>A0A067RSH6_ZOONE</name>
<dbReference type="SUPFAM" id="SSF118310">
    <property type="entry name" value="AN1-like Zinc finger"/>
    <property type="match status" value="2"/>
</dbReference>
<proteinExistence type="predicted"/>
<keyword evidence="2" id="KW-0677">Repeat</keyword>
<dbReference type="GO" id="GO:0005783">
    <property type="term" value="C:endoplasmic reticulum"/>
    <property type="evidence" value="ECO:0007669"/>
    <property type="project" value="TreeGrafter"/>
</dbReference>
<evidence type="ECO:0000256" key="2">
    <source>
        <dbReference type="ARBA" id="ARBA00022737"/>
    </source>
</evidence>
<dbReference type="InterPro" id="IPR003903">
    <property type="entry name" value="UIM_dom"/>
</dbReference>
<evidence type="ECO:0000259" key="6">
    <source>
        <dbReference type="PROSITE" id="PS51039"/>
    </source>
</evidence>
<dbReference type="OrthoDB" id="431929at2759"/>
<gene>
    <name evidence="7" type="ORF">L798_06052</name>
</gene>
<dbReference type="InterPro" id="IPR000058">
    <property type="entry name" value="Znf_AN1"/>
</dbReference>
<keyword evidence="3 5" id="KW-0863">Zinc-finger</keyword>
<dbReference type="AlphaFoldDB" id="A0A067RSH6"/>
<dbReference type="PROSITE" id="PS51039">
    <property type="entry name" value="ZF_AN1"/>
    <property type="match status" value="2"/>
</dbReference>
<feature type="domain" description="AN1-type" evidence="6">
    <location>
        <begin position="94"/>
        <end position="142"/>
    </location>
</feature>
<dbReference type="PROSITE" id="PS50330">
    <property type="entry name" value="UIM"/>
    <property type="match status" value="1"/>
</dbReference>
<dbReference type="SMART" id="SM00154">
    <property type="entry name" value="ZnF_AN1"/>
    <property type="match status" value="2"/>
</dbReference>
<evidence type="ECO:0000256" key="3">
    <source>
        <dbReference type="ARBA" id="ARBA00022771"/>
    </source>
</evidence>
<dbReference type="Gene3D" id="4.10.1110.10">
    <property type="entry name" value="AN1-like Zinc finger"/>
    <property type="match status" value="2"/>
</dbReference>
<dbReference type="Pfam" id="PF02809">
    <property type="entry name" value="UIM"/>
    <property type="match status" value="1"/>
</dbReference>
<sequence>MEFPNLGQHCSDATCKQLDYLPLKCDACENIFCKEHISYMSHNCPLAYKKDVQVPVCPLCNTPIPTKRGEQPDIAVGAHIDSDCMSSPAKDRRKVFTNKCSARNCHVKEVVPVTCGECKFNFCLKHRHPIDHQCEGAAGAARRRTVEAAMVRQAKLYTSSSNQAPRLTRSKPVPPPNAAAIIQGGLSEDEALARALALSLEDSQGIESNVTVRNDGQQQRREGNVLGRSATFSRDHCTVC</sequence>
<dbReference type="GO" id="GO:0043161">
    <property type="term" value="P:proteasome-mediated ubiquitin-dependent protein catabolic process"/>
    <property type="evidence" value="ECO:0007669"/>
    <property type="project" value="TreeGrafter"/>
</dbReference>
<evidence type="ECO:0000313" key="7">
    <source>
        <dbReference type="EMBL" id="KDR23765.1"/>
    </source>
</evidence>
<dbReference type="eggNOG" id="KOG3183">
    <property type="taxonomic scope" value="Eukaryota"/>
</dbReference>
<dbReference type="GO" id="GO:0045047">
    <property type="term" value="P:protein targeting to ER"/>
    <property type="evidence" value="ECO:0007669"/>
    <property type="project" value="TreeGrafter"/>
</dbReference>
<dbReference type="FunCoup" id="A0A067RSH6">
    <property type="interactions" value="1347"/>
</dbReference>
<keyword evidence="8" id="KW-1185">Reference proteome</keyword>
<dbReference type="FunFam" id="4.10.1110.10:FF:000003">
    <property type="entry name" value="AN1-type zinc finger protein 2B isoform X1"/>
    <property type="match status" value="1"/>
</dbReference>
<dbReference type="STRING" id="136037.A0A067RSH6"/>
<protein>
    <submittedName>
        <fullName evidence="7">AN1-type zinc finger protein 2B</fullName>
    </submittedName>
</protein>
<dbReference type="Proteomes" id="UP000027135">
    <property type="component" value="Unassembled WGS sequence"/>
</dbReference>
<evidence type="ECO:0000256" key="5">
    <source>
        <dbReference type="PROSITE-ProRule" id="PRU00449"/>
    </source>
</evidence>
<dbReference type="InterPro" id="IPR035896">
    <property type="entry name" value="AN1-like_Znf"/>
</dbReference>
<keyword evidence="4" id="KW-0862">Zinc</keyword>
<accession>A0A067RSH6</accession>
<dbReference type="EMBL" id="KK852446">
    <property type="protein sequence ID" value="KDR23765.1"/>
    <property type="molecule type" value="Genomic_DNA"/>
</dbReference>
<dbReference type="GO" id="GO:0008270">
    <property type="term" value="F:zinc ion binding"/>
    <property type="evidence" value="ECO:0007669"/>
    <property type="project" value="UniProtKB-KW"/>
</dbReference>
<evidence type="ECO:0000313" key="8">
    <source>
        <dbReference type="Proteomes" id="UP000027135"/>
    </source>
</evidence>
<dbReference type="PANTHER" id="PTHR14677:SF20">
    <property type="entry name" value="ZINC FINGER AN1-TYPE CONTAINING 2A-RELATED"/>
    <property type="match status" value="1"/>
</dbReference>
<organism evidence="7 8">
    <name type="scientific">Zootermopsis nevadensis</name>
    <name type="common">Dampwood termite</name>
    <dbReference type="NCBI Taxonomy" id="136037"/>
    <lineage>
        <taxon>Eukaryota</taxon>
        <taxon>Metazoa</taxon>
        <taxon>Ecdysozoa</taxon>
        <taxon>Arthropoda</taxon>
        <taxon>Hexapoda</taxon>
        <taxon>Insecta</taxon>
        <taxon>Pterygota</taxon>
        <taxon>Neoptera</taxon>
        <taxon>Polyneoptera</taxon>
        <taxon>Dictyoptera</taxon>
        <taxon>Blattodea</taxon>
        <taxon>Blattoidea</taxon>
        <taxon>Termitoidae</taxon>
        <taxon>Termopsidae</taxon>
        <taxon>Zootermopsis</taxon>
    </lineage>
</organism>
<dbReference type="Pfam" id="PF01428">
    <property type="entry name" value="zf-AN1"/>
    <property type="match status" value="2"/>
</dbReference>
<keyword evidence="1" id="KW-0479">Metal-binding</keyword>
<dbReference type="Pfam" id="PF25403">
    <property type="entry name" value="zf-C2H2_ZFAND2"/>
    <property type="match status" value="1"/>
</dbReference>
<evidence type="ECO:0000256" key="4">
    <source>
        <dbReference type="ARBA" id="ARBA00022833"/>
    </source>
</evidence>
<reference evidence="7 8" key="1">
    <citation type="journal article" date="2014" name="Nat. Commun.">
        <title>Molecular traces of alternative social organization in a termite genome.</title>
        <authorList>
            <person name="Terrapon N."/>
            <person name="Li C."/>
            <person name="Robertson H.M."/>
            <person name="Ji L."/>
            <person name="Meng X."/>
            <person name="Booth W."/>
            <person name="Chen Z."/>
            <person name="Childers C.P."/>
            <person name="Glastad K.M."/>
            <person name="Gokhale K."/>
            <person name="Gowin J."/>
            <person name="Gronenberg W."/>
            <person name="Hermansen R.A."/>
            <person name="Hu H."/>
            <person name="Hunt B.G."/>
            <person name="Huylmans A.K."/>
            <person name="Khalil S.M."/>
            <person name="Mitchell R.D."/>
            <person name="Munoz-Torres M.C."/>
            <person name="Mustard J.A."/>
            <person name="Pan H."/>
            <person name="Reese J.T."/>
            <person name="Scharf M.E."/>
            <person name="Sun F."/>
            <person name="Vogel H."/>
            <person name="Xiao J."/>
            <person name="Yang W."/>
            <person name="Yang Z."/>
            <person name="Yang Z."/>
            <person name="Zhou J."/>
            <person name="Zhu J."/>
            <person name="Brent C.S."/>
            <person name="Elsik C.G."/>
            <person name="Goodisman M.A."/>
            <person name="Liberles D.A."/>
            <person name="Roe R.M."/>
            <person name="Vargo E.L."/>
            <person name="Vilcinskas A."/>
            <person name="Wang J."/>
            <person name="Bornberg-Bauer E."/>
            <person name="Korb J."/>
            <person name="Zhang G."/>
            <person name="Liebig J."/>
        </authorList>
    </citation>
    <scope>NUCLEOTIDE SEQUENCE [LARGE SCALE GENOMIC DNA]</scope>
    <source>
        <tissue evidence="7">Whole organism</tissue>
    </source>
</reference>
<feature type="domain" description="AN1-type" evidence="6">
    <location>
        <begin position="4"/>
        <end position="52"/>
    </location>
</feature>
<evidence type="ECO:0000256" key="1">
    <source>
        <dbReference type="ARBA" id="ARBA00022723"/>
    </source>
</evidence>
<dbReference type="PANTHER" id="PTHR14677">
    <property type="entry name" value="ARSENITE INDUCUBLE RNA ASSOCIATED PROTEIN AIP-1-RELATED"/>
    <property type="match status" value="1"/>
</dbReference>
<dbReference type="OMA" id="DKQCKSD"/>
<dbReference type="InParanoid" id="A0A067RSH6"/>
<dbReference type="InterPro" id="IPR057357">
    <property type="entry name" value="Znf-C2H2_ZFAND2A/B"/>
</dbReference>